<dbReference type="Proteomes" id="UP000018208">
    <property type="component" value="Unassembled WGS sequence"/>
</dbReference>
<sequence length="141" mass="16552">MKKNSAIDYAFNQESKFIANIQKIHQIDTSKFTCDYPLVLFPIQEIQIEKQAIRNKLENVKIQRLKTQQIHQFLQQNQCEPLSDKELISVEKAAHKLTQNRLLNSRSSLKRNTSYSSIVRSQNARKNSYDNLQDLKIFGRQ</sequence>
<accession>V6LSP6</accession>
<dbReference type="AlphaFoldDB" id="V6LSP6"/>
<organism evidence="2">
    <name type="scientific">Spironucleus salmonicida</name>
    <dbReference type="NCBI Taxonomy" id="348837"/>
    <lineage>
        <taxon>Eukaryota</taxon>
        <taxon>Metamonada</taxon>
        <taxon>Diplomonadida</taxon>
        <taxon>Hexamitidae</taxon>
        <taxon>Hexamitinae</taxon>
        <taxon>Spironucleus</taxon>
    </lineage>
</organism>
<dbReference type="EMBL" id="KI546044">
    <property type="protein sequence ID" value="EST47305.1"/>
    <property type="molecule type" value="Genomic_DNA"/>
</dbReference>
<evidence type="ECO:0000313" key="1">
    <source>
        <dbReference type="EMBL" id="EST41894.1"/>
    </source>
</evidence>
<reference evidence="4" key="2">
    <citation type="submission" date="2020-12" db="EMBL/GenBank/DDBJ databases">
        <title>New Spironucleus salmonicida genome in near-complete chromosomes.</title>
        <authorList>
            <person name="Xu F."/>
            <person name="Kurt Z."/>
            <person name="Jimenez-Gonzalez A."/>
            <person name="Astvaldsson A."/>
            <person name="Andersson J.O."/>
            <person name="Svard S.G."/>
        </authorList>
    </citation>
    <scope>NUCLEOTIDE SEQUENCE</scope>
    <source>
        <strain evidence="4">ATCC 50377</strain>
    </source>
</reference>
<reference evidence="2 4" key="1">
    <citation type="journal article" date="2014" name="PLoS Genet.">
        <title>The Genome of Spironucleus salmonicida Highlights a Fish Pathogen Adapted to Fluctuating Environments.</title>
        <authorList>
            <person name="Xu F."/>
            <person name="Jerlstrom-Hultqvist J."/>
            <person name="Einarsson E."/>
            <person name="Astvaldsson A."/>
            <person name="Svard S.G."/>
            <person name="Andersson J.O."/>
        </authorList>
    </citation>
    <scope>NUCLEOTIDE SEQUENCE</scope>
    <source>
        <strain evidence="4">ATCC 50377</strain>
    </source>
</reference>
<proteinExistence type="predicted"/>
<dbReference type="EMBL" id="KI546071">
    <property type="protein sequence ID" value="EST46706.1"/>
    <property type="molecule type" value="Genomic_DNA"/>
</dbReference>
<name>V6LSP6_9EUKA</name>
<protein>
    <submittedName>
        <fullName evidence="2">Uncharacterized protein</fullName>
    </submittedName>
</protein>
<evidence type="ECO:0000313" key="2">
    <source>
        <dbReference type="EMBL" id="EST46706.1"/>
    </source>
</evidence>
<dbReference type="EMBL" id="AUWU02000003">
    <property type="protein sequence ID" value="KAH0575000.1"/>
    <property type="molecule type" value="Genomic_DNA"/>
</dbReference>
<evidence type="ECO:0000313" key="4">
    <source>
        <dbReference type="EMBL" id="KAH0575000.1"/>
    </source>
</evidence>
<gene>
    <name evidence="3" type="ORF">SS50377_12622</name>
    <name evidence="2" type="ORF">SS50377_13299</name>
    <name evidence="1" type="ORF">SS50377_18197</name>
    <name evidence="4" type="ORF">SS50377_22617</name>
</gene>
<dbReference type="VEuPathDB" id="GiardiaDB:SS50377_22617"/>
<dbReference type="EMBL" id="KI546166">
    <property type="protein sequence ID" value="EST41894.1"/>
    <property type="molecule type" value="Genomic_DNA"/>
</dbReference>
<evidence type="ECO:0000313" key="3">
    <source>
        <dbReference type="EMBL" id="EST47305.1"/>
    </source>
</evidence>
<evidence type="ECO:0000313" key="5">
    <source>
        <dbReference type="Proteomes" id="UP000018208"/>
    </source>
</evidence>
<keyword evidence="5" id="KW-1185">Reference proteome</keyword>